<dbReference type="EMBL" id="JARKIF010000015">
    <property type="protein sequence ID" value="KAJ7622267.1"/>
    <property type="molecule type" value="Genomic_DNA"/>
</dbReference>
<proteinExistence type="predicted"/>
<comment type="caution">
    <text evidence="1">The sequence shown here is derived from an EMBL/GenBank/DDBJ whole genome shotgun (WGS) entry which is preliminary data.</text>
</comment>
<dbReference type="InterPro" id="IPR036047">
    <property type="entry name" value="F-box-like_dom_sf"/>
</dbReference>
<evidence type="ECO:0000313" key="2">
    <source>
        <dbReference type="Proteomes" id="UP001221142"/>
    </source>
</evidence>
<evidence type="ECO:0008006" key="3">
    <source>
        <dbReference type="Google" id="ProtNLM"/>
    </source>
</evidence>
<accession>A0AAD7BIH0</accession>
<sequence>MNSALHIPELVEEIFGYADTQDLPTHALVCPTWTHAVQSRIFSHIQIGDHWRSSYHGARRISALLNILHQSPHLAAFVLTLDLRLAHTIMVDDFERLCRSGFTILRALCLSLPSPLPSRFLPSIQTLLALESLTSVTLDFQFQHVEDLVEVWRDSSPSIRHVEFPRAQSVKPSGISAPSTCLDPYPKIQLDTFMGVDWLLDDPRCPFDLSRLAAFRCCRDFGAHAPPRALLDAARDAVVIVSADTQFSIVNLSIFERLTQLGIAIPGRYNFAYGVASIMTIPAQARSQIRALRLSISTMVGKDPPVIEVARGISEIQAVLPNLRIVVVVGEFQTPTMVQSVEECFPGLNPETLLRWSA</sequence>
<gene>
    <name evidence="1" type="ORF">FB45DRAFT_1031935</name>
</gene>
<reference evidence="1" key="1">
    <citation type="submission" date="2023-03" db="EMBL/GenBank/DDBJ databases">
        <title>Massive genome expansion in bonnet fungi (Mycena s.s.) driven by repeated elements and novel gene families across ecological guilds.</title>
        <authorList>
            <consortium name="Lawrence Berkeley National Laboratory"/>
            <person name="Harder C.B."/>
            <person name="Miyauchi S."/>
            <person name="Viragh M."/>
            <person name="Kuo A."/>
            <person name="Thoen E."/>
            <person name="Andreopoulos B."/>
            <person name="Lu D."/>
            <person name="Skrede I."/>
            <person name="Drula E."/>
            <person name="Henrissat B."/>
            <person name="Morin E."/>
            <person name="Kohler A."/>
            <person name="Barry K."/>
            <person name="LaButti K."/>
            <person name="Morin E."/>
            <person name="Salamov A."/>
            <person name="Lipzen A."/>
            <person name="Mereny Z."/>
            <person name="Hegedus B."/>
            <person name="Baldrian P."/>
            <person name="Stursova M."/>
            <person name="Weitz H."/>
            <person name="Taylor A."/>
            <person name="Grigoriev I.V."/>
            <person name="Nagy L.G."/>
            <person name="Martin F."/>
            <person name="Kauserud H."/>
        </authorList>
    </citation>
    <scope>NUCLEOTIDE SEQUENCE</scope>
    <source>
        <strain evidence="1">9284</strain>
    </source>
</reference>
<name>A0AAD7BIH0_9AGAR</name>
<protein>
    <recommendedName>
        <fullName evidence="3">F-box domain-containing protein</fullName>
    </recommendedName>
</protein>
<organism evidence="1 2">
    <name type="scientific">Roridomyces roridus</name>
    <dbReference type="NCBI Taxonomy" id="1738132"/>
    <lineage>
        <taxon>Eukaryota</taxon>
        <taxon>Fungi</taxon>
        <taxon>Dikarya</taxon>
        <taxon>Basidiomycota</taxon>
        <taxon>Agaricomycotina</taxon>
        <taxon>Agaricomycetes</taxon>
        <taxon>Agaricomycetidae</taxon>
        <taxon>Agaricales</taxon>
        <taxon>Marasmiineae</taxon>
        <taxon>Mycenaceae</taxon>
        <taxon>Roridomyces</taxon>
    </lineage>
</organism>
<evidence type="ECO:0000313" key="1">
    <source>
        <dbReference type="EMBL" id="KAJ7622267.1"/>
    </source>
</evidence>
<dbReference type="SUPFAM" id="SSF81383">
    <property type="entry name" value="F-box domain"/>
    <property type="match status" value="1"/>
</dbReference>
<dbReference type="Proteomes" id="UP001221142">
    <property type="component" value="Unassembled WGS sequence"/>
</dbReference>
<keyword evidence="2" id="KW-1185">Reference proteome</keyword>
<dbReference type="AlphaFoldDB" id="A0AAD7BIH0"/>